<accession>A0A172MLJ2</accession>
<dbReference type="PANTHER" id="PTHR10291">
    <property type="entry name" value="DEHYDRODOLICHYL DIPHOSPHATE SYNTHASE FAMILY MEMBER"/>
    <property type="match status" value="1"/>
</dbReference>
<dbReference type="EMBL" id="KX018624">
    <property type="protein sequence ID" value="AND01172.1"/>
    <property type="molecule type" value="Genomic_DNA"/>
</dbReference>
<dbReference type="Pfam" id="PF01255">
    <property type="entry name" value="Prenyltransf"/>
    <property type="match status" value="1"/>
</dbReference>
<dbReference type="GO" id="GO:0045547">
    <property type="term" value="F:ditrans,polycis-polyprenyl diphosphate synthase [(2E,6E)-farnesyl diphosphate specific] activity"/>
    <property type="evidence" value="ECO:0007669"/>
    <property type="project" value="TreeGrafter"/>
</dbReference>
<comment type="cofactor">
    <cofactor evidence="1">
        <name>Mg(2+)</name>
        <dbReference type="ChEBI" id="CHEBI:18420"/>
    </cofactor>
</comment>
<dbReference type="Gene3D" id="3.40.1180.10">
    <property type="entry name" value="Decaprenyl diphosphate synthase-like"/>
    <property type="match status" value="1"/>
</dbReference>
<evidence type="ECO:0000256" key="4">
    <source>
        <dbReference type="ARBA" id="ARBA00005432"/>
    </source>
</evidence>
<evidence type="ECO:0000256" key="3">
    <source>
        <dbReference type="ARBA" id="ARBA00004922"/>
    </source>
</evidence>
<protein>
    <recommendedName>
        <fullName evidence="6">Alkyl transferase</fullName>
        <ecNumber evidence="6">2.5.1.-</ecNumber>
    </recommendedName>
</protein>
<proteinExistence type="inferred from homology"/>
<dbReference type="EC" id="2.5.1.-" evidence="6"/>
<organism evidence="7">
    <name type="scientific">Linum usitatissimum</name>
    <name type="common">Flax</name>
    <name type="synonym">Linum humile</name>
    <dbReference type="NCBI Taxonomy" id="4006"/>
    <lineage>
        <taxon>Eukaryota</taxon>
        <taxon>Viridiplantae</taxon>
        <taxon>Streptophyta</taxon>
        <taxon>Embryophyta</taxon>
        <taxon>Tracheophyta</taxon>
        <taxon>Spermatophyta</taxon>
        <taxon>Magnoliopsida</taxon>
        <taxon>eudicotyledons</taxon>
        <taxon>Gunneridae</taxon>
        <taxon>Pentapetalae</taxon>
        <taxon>rosids</taxon>
        <taxon>fabids</taxon>
        <taxon>Malpighiales</taxon>
        <taxon>Linaceae</taxon>
        <taxon>Linum</taxon>
    </lineage>
</organism>
<name>A0A172MLJ2_LINUS</name>
<evidence type="ECO:0000256" key="2">
    <source>
        <dbReference type="ARBA" id="ARBA00002674"/>
    </source>
</evidence>
<dbReference type="InterPro" id="IPR018520">
    <property type="entry name" value="UPP_synth-like_CS"/>
</dbReference>
<dbReference type="HAMAP" id="MF_01139">
    <property type="entry name" value="ISPT"/>
    <property type="match status" value="1"/>
</dbReference>
<dbReference type="PANTHER" id="PTHR10291:SF0">
    <property type="entry name" value="DEHYDRODOLICHYL DIPHOSPHATE SYNTHASE 2"/>
    <property type="match status" value="1"/>
</dbReference>
<dbReference type="InterPro" id="IPR001441">
    <property type="entry name" value="UPP_synth-like"/>
</dbReference>
<dbReference type="SUPFAM" id="SSF64005">
    <property type="entry name" value="Undecaprenyl diphosphate synthase"/>
    <property type="match status" value="1"/>
</dbReference>
<dbReference type="GO" id="GO:0016094">
    <property type="term" value="P:polyprenol biosynthetic process"/>
    <property type="evidence" value="ECO:0007669"/>
    <property type="project" value="TreeGrafter"/>
</dbReference>
<sequence length="381" mass="43168">MTPPMHPTFWNPTIAATAKTIVSTSTTLVSLSQPVRFAQSQNPSNPSYVVITNNQAINLIDQSLDKIPRCRSARSRNHFKKIEEGNPITMLSLHYFPNRIPEQKCSTAAAAGTSSGQLRRRQVAAKAWQLEKMKKKNKELPEGLREDLIPRHVAVIMDGNGRWAKQRGLVTGAGHEAGVRSLKEMVRLCIQWGISVLTVFAFSTDNWIRPKVEVDFLMSLFERALRTELEDIARQGVRISVIGDSSKLSDSLLKLIHDVEEKTKDNSNLHLMVAVSYSGKYDVVQACQSIARQVKDGVIELDDINESLIEKELETKRTKFPSPDLLIRTSGELRISNFLLWQLAYTELYFAEPLWPDFGEEEFAQALLSFQQRQRRFGSRK</sequence>
<dbReference type="CDD" id="cd00475">
    <property type="entry name" value="Cis_IPPS"/>
    <property type="match status" value="1"/>
</dbReference>
<comment type="similarity">
    <text evidence="4 6">Belongs to the UPP synthase family.</text>
</comment>
<evidence type="ECO:0000256" key="6">
    <source>
        <dbReference type="RuleBase" id="RU363018"/>
    </source>
</evidence>
<dbReference type="GO" id="GO:0009570">
    <property type="term" value="C:chloroplast stroma"/>
    <property type="evidence" value="ECO:0007669"/>
    <property type="project" value="TreeGrafter"/>
</dbReference>
<dbReference type="EMBL" id="KX018625">
    <property type="protein sequence ID" value="AND01184.1"/>
    <property type="molecule type" value="Genomic_DNA"/>
</dbReference>
<dbReference type="GO" id="GO:0009668">
    <property type="term" value="P:plastid membrane organization"/>
    <property type="evidence" value="ECO:0007669"/>
    <property type="project" value="TreeGrafter"/>
</dbReference>
<dbReference type="InterPro" id="IPR036424">
    <property type="entry name" value="UPP_synth-like_sf"/>
</dbReference>
<dbReference type="PROSITE" id="PS01066">
    <property type="entry name" value="UPP_SYNTHASE"/>
    <property type="match status" value="1"/>
</dbReference>
<evidence type="ECO:0000313" key="7">
    <source>
        <dbReference type="EMBL" id="AND01184.1"/>
    </source>
</evidence>
<comment type="pathway">
    <text evidence="3">Protein modification; protein glycosylation.</text>
</comment>
<reference evidence="7" key="1">
    <citation type="journal article" date="2016" name="Funct. Integr. Genomics">
        <title>Structural organization of fatty acid desaturase loci in linseed lines with contrasting linolenic acid contents.</title>
        <authorList>
            <person name="Thambugala D."/>
            <person name="Ragupathy R."/>
            <person name="Cloutier S."/>
        </authorList>
    </citation>
    <scope>NUCLEOTIDE SEQUENCE</scope>
</reference>
<dbReference type="GO" id="GO:0009409">
    <property type="term" value="P:response to cold"/>
    <property type="evidence" value="ECO:0007669"/>
    <property type="project" value="TreeGrafter"/>
</dbReference>
<keyword evidence="5 6" id="KW-0808">Transferase</keyword>
<dbReference type="NCBIfam" id="TIGR00055">
    <property type="entry name" value="uppS"/>
    <property type="match status" value="1"/>
</dbReference>
<evidence type="ECO:0000256" key="1">
    <source>
        <dbReference type="ARBA" id="ARBA00001946"/>
    </source>
</evidence>
<dbReference type="FunFam" id="3.40.1180.10:FF:000001">
    <property type="entry name" value="(2E,6E)-farnesyl-diphosphate-specific ditrans,polycis-undecaprenyl-diphosphate synthase"/>
    <property type="match status" value="1"/>
</dbReference>
<dbReference type="AlphaFoldDB" id="A0A172MLJ2"/>
<comment type="function">
    <text evidence="2">Catalyzes cis-prenyl chain elongation to produce the polyprenyl backbone of dolichol, a glycosyl carrier-lipid required for the biosynthesis of several classes of glycoprotein.</text>
</comment>
<evidence type="ECO:0000256" key="5">
    <source>
        <dbReference type="ARBA" id="ARBA00022679"/>
    </source>
</evidence>